<dbReference type="CDD" id="cd06576">
    <property type="entry name" value="PASTA_Pbp2x-like_1"/>
    <property type="match status" value="1"/>
</dbReference>
<evidence type="ECO:0000256" key="5">
    <source>
        <dbReference type="ARBA" id="ARBA00022692"/>
    </source>
</evidence>
<dbReference type="InterPro" id="IPR012338">
    <property type="entry name" value="Beta-lactam/transpept-like"/>
</dbReference>
<dbReference type="Gene3D" id="3.30.70.2110">
    <property type="match status" value="1"/>
</dbReference>
<dbReference type="OrthoDB" id="9804124at2"/>
<dbReference type="SMART" id="SM00740">
    <property type="entry name" value="PASTA"/>
    <property type="match status" value="2"/>
</dbReference>
<dbReference type="InterPro" id="IPR001460">
    <property type="entry name" value="PCN-bd_Tpept"/>
</dbReference>
<evidence type="ECO:0000256" key="13">
    <source>
        <dbReference type="ARBA" id="ARBA00023316"/>
    </source>
</evidence>
<evidence type="ECO:0000256" key="4">
    <source>
        <dbReference type="ARBA" id="ARBA00022618"/>
    </source>
</evidence>
<dbReference type="SUPFAM" id="SSF56601">
    <property type="entry name" value="beta-lactamase/transpeptidase-like"/>
    <property type="match status" value="1"/>
</dbReference>
<dbReference type="Gene3D" id="2.20.70.70">
    <property type="match status" value="1"/>
</dbReference>
<evidence type="ECO:0000256" key="3">
    <source>
        <dbReference type="ARBA" id="ARBA00022475"/>
    </source>
</evidence>
<comment type="similarity">
    <text evidence="2">Belongs to the transpeptidase family.</text>
</comment>
<dbReference type="PANTHER" id="PTHR30627:SF26">
    <property type="entry name" value="PENICILLIN-BINDING PROTEIN 2B"/>
    <property type="match status" value="1"/>
</dbReference>
<dbReference type="GO" id="GO:0046677">
    <property type="term" value="P:response to antibiotic"/>
    <property type="evidence" value="ECO:0007669"/>
    <property type="project" value="UniProtKB-KW"/>
</dbReference>
<comment type="subcellular location">
    <subcellularLocation>
        <location evidence="1">Cell membrane</location>
        <topology evidence="1">Single-pass membrane protein</topology>
    </subcellularLocation>
</comment>
<evidence type="ECO:0000256" key="14">
    <source>
        <dbReference type="ARBA" id="ARBA00055980"/>
    </source>
</evidence>
<feature type="domain" description="PASTA" evidence="16">
    <location>
        <begin position="670"/>
        <end position="726"/>
    </location>
</feature>
<dbReference type="PROSITE" id="PS51178">
    <property type="entry name" value="PASTA"/>
    <property type="match status" value="2"/>
</dbReference>
<dbReference type="InterPro" id="IPR005543">
    <property type="entry name" value="PASTA_dom"/>
</dbReference>
<evidence type="ECO:0000256" key="15">
    <source>
        <dbReference type="SAM" id="Phobius"/>
    </source>
</evidence>
<dbReference type="RefSeq" id="WP_057818225.1">
    <property type="nucleotide sequence ID" value="NZ_AZEC01000002.1"/>
</dbReference>
<gene>
    <name evidence="17" type="ORF">FD09_GL001381</name>
</gene>
<proteinExistence type="inferred from homology"/>
<dbReference type="GO" id="GO:0009252">
    <property type="term" value="P:peptidoglycan biosynthetic process"/>
    <property type="evidence" value="ECO:0007669"/>
    <property type="project" value="UniProtKB-KW"/>
</dbReference>
<dbReference type="FunFam" id="3.40.710.10:FF:000095">
    <property type="entry name" value="Penicillin-binding protein 2x"/>
    <property type="match status" value="1"/>
</dbReference>
<evidence type="ECO:0000256" key="1">
    <source>
        <dbReference type="ARBA" id="ARBA00004162"/>
    </source>
</evidence>
<accession>A0A0R1N3B6</accession>
<keyword evidence="5 15" id="KW-0812">Transmembrane</keyword>
<dbReference type="PANTHER" id="PTHR30627">
    <property type="entry name" value="PEPTIDOGLYCAN D,D-TRANSPEPTIDASE"/>
    <property type="match status" value="1"/>
</dbReference>
<dbReference type="InterPro" id="IPR050515">
    <property type="entry name" value="Beta-lactam/transpept"/>
</dbReference>
<dbReference type="GO" id="GO:0008360">
    <property type="term" value="P:regulation of cell shape"/>
    <property type="evidence" value="ECO:0007669"/>
    <property type="project" value="UniProtKB-KW"/>
</dbReference>
<keyword evidence="7" id="KW-0133">Cell shape</keyword>
<dbReference type="Proteomes" id="UP000051330">
    <property type="component" value="Unassembled WGS sequence"/>
</dbReference>
<organism evidence="17 18">
    <name type="scientific">Schleiferilactobacillus perolens DSM 12744</name>
    <dbReference type="NCBI Taxonomy" id="1423792"/>
    <lineage>
        <taxon>Bacteria</taxon>
        <taxon>Bacillati</taxon>
        <taxon>Bacillota</taxon>
        <taxon>Bacilli</taxon>
        <taxon>Lactobacillales</taxon>
        <taxon>Lactobacillaceae</taxon>
        <taxon>Schleiferilactobacillus</taxon>
    </lineage>
</organism>
<evidence type="ECO:0000259" key="16">
    <source>
        <dbReference type="PROSITE" id="PS51178"/>
    </source>
</evidence>
<evidence type="ECO:0000256" key="2">
    <source>
        <dbReference type="ARBA" id="ARBA00007171"/>
    </source>
</evidence>
<dbReference type="GO" id="GO:0008658">
    <property type="term" value="F:penicillin binding"/>
    <property type="evidence" value="ECO:0007669"/>
    <property type="project" value="InterPro"/>
</dbReference>
<dbReference type="CDD" id="cd06575">
    <property type="entry name" value="PASTA_Pbp2x-like_2"/>
    <property type="match status" value="1"/>
</dbReference>
<dbReference type="GO" id="GO:0071555">
    <property type="term" value="P:cell wall organization"/>
    <property type="evidence" value="ECO:0007669"/>
    <property type="project" value="UniProtKB-KW"/>
</dbReference>
<comment type="caution">
    <text evidence="17">The sequence shown here is derived from an EMBL/GenBank/DDBJ whole genome shotgun (WGS) entry which is preliminary data.</text>
</comment>
<dbReference type="Pfam" id="PF03793">
    <property type="entry name" value="PASTA"/>
    <property type="match status" value="2"/>
</dbReference>
<dbReference type="InterPro" id="IPR036138">
    <property type="entry name" value="PBP_dimer_sf"/>
</dbReference>
<protein>
    <submittedName>
        <fullName evidence="17">Cell division protein FtsI penicillin-binding protein 2</fullName>
    </submittedName>
</protein>
<evidence type="ECO:0000256" key="10">
    <source>
        <dbReference type="ARBA" id="ARBA00023136"/>
    </source>
</evidence>
<keyword evidence="4 17" id="KW-0132">Cell division</keyword>
<feature type="domain" description="PASTA" evidence="16">
    <location>
        <begin position="609"/>
        <end position="669"/>
    </location>
</feature>
<keyword evidence="3" id="KW-1003">Cell membrane</keyword>
<evidence type="ECO:0000256" key="12">
    <source>
        <dbReference type="ARBA" id="ARBA00023306"/>
    </source>
</evidence>
<dbReference type="InterPro" id="IPR005311">
    <property type="entry name" value="PBP_dimer"/>
</dbReference>
<dbReference type="AlphaFoldDB" id="A0A0R1N3B6"/>
<keyword evidence="12" id="KW-0131">Cell cycle</keyword>
<dbReference type="STRING" id="1423792.FD09_GL001381"/>
<evidence type="ECO:0000256" key="6">
    <source>
        <dbReference type="ARBA" id="ARBA00022737"/>
    </source>
</evidence>
<dbReference type="EMBL" id="AZEC01000002">
    <property type="protein sequence ID" value="KRL14217.1"/>
    <property type="molecule type" value="Genomic_DNA"/>
</dbReference>
<evidence type="ECO:0000256" key="8">
    <source>
        <dbReference type="ARBA" id="ARBA00022984"/>
    </source>
</evidence>
<evidence type="ECO:0000313" key="18">
    <source>
        <dbReference type="Proteomes" id="UP000051330"/>
    </source>
</evidence>
<dbReference type="Pfam" id="PF00905">
    <property type="entry name" value="Transpeptidase"/>
    <property type="match status" value="1"/>
</dbReference>
<feature type="transmembrane region" description="Helical" evidence="15">
    <location>
        <begin position="21"/>
        <end position="43"/>
    </location>
</feature>
<dbReference type="GO" id="GO:0005886">
    <property type="term" value="C:plasma membrane"/>
    <property type="evidence" value="ECO:0007669"/>
    <property type="project" value="UniProtKB-SubCell"/>
</dbReference>
<dbReference type="SUPFAM" id="SSF56519">
    <property type="entry name" value="Penicillin binding protein dimerisation domain"/>
    <property type="match status" value="1"/>
</dbReference>
<evidence type="ECO:0000313" key="17">
    <source>
        <dbReference type="EMBL" id="KRL14217.1"/>
    </source>
</evidence>
<dbReference type="GO" id="GO:0051301">
    <property type="term" value="P:cell division"/>
    <property type="evidence" value="ECO:0007669"/>
    <property type="project" value="UniProtKB-KW"/>
</dbReference>
<keyword evidence="9 15" id="KW-1133">Transmembrane helix</keyword>
<comment type="function">
    <text evidence="14">A transpeptidase that forms peptide cross-links between adjacent glycan strands in cell wall peptidoglycan (PG). Part of the divisome machinery that synthesizes the septal cross wall. Beta-lactams inactivate the PBPs by acylating an essential serine residue in the active site of these proteins.</text>
</comment>
<sequence length="727" mass="78529">MKQKQPERKSTNPKTRRNRQIVGIILLTTVLLFFGLVVFRFFYITVSGQVDGVNLAAKTRRIYTQETVLKAKRGTIYASNGDVIAEDSSVYTIFAVINHRNVDLKGKPLYVTNVDKTAQVLSQYLSLSADQIKNYLQPTSKKINQVEFGPAGKNIDLATKNKIADAKLPGIFFRAQPARLYPNGTFASHVIGIAQLKDPSKEETDQNGQLTGVMGIEKQFNAMLTGVNGRQQVQTDLYGYELPQSKVITKKAKDGDNMTLTIDSRLQNNLETLMQGVQDKYQPLGMNAILMNAKTGAILAASQRPTFDASTKKGMAAMWRDTLVEDAYEPGSVMKVLSMAAVVDSGHYNPNATYQSGAVTLDGSTIRDWNYSGWGTIPFNQVLPRSSNVGMVHLEELMGKATWQKYLNRFHMGEKTGISLPGEVSGSYQFKQAVDQANTSFGQAINVTAMQMMQAFSAVANGGKMMQPQIVSRVTNPNTGKTKKYRPHQVGTPITAATAANVLDQMRTVVNNKEIGTGMAYQIPGVDLAVKTGTAQIADPKGGGYLTGNNNYLFSVVGMAPASNPQYILYITMKQPQKMTAPAETILASIFKPLMTRVISYGKTGSAATTDTVSMPDVTNQSTAEAKAALANVGLNPAIIGSGTKVVQQLPRTGTKLLSGQRAVLLTNGAALMPNVTGWSKNDILKLAEITGIHVSFTGSGYAIAQSVAANSVITTASTVTVTLKPR</sequence>
<keyword evidence="6" id="KW-0677">Repeat</keyword>
<keyword evidence="11" id="KW-0046">Antibiotic resistance</keyword>
<keyword evidence="10 15" id="KW-0472">Membrane</keyword>
<dbReference type="PATRIC" id="fig|1423792.3.peg.1400"/>
<evidence type="ECO:0000256" key="7">
    <source>
        <dbReference type="ARBA" id="ARBA00022960"/>
    </source>
</evidence>
<reference evidence="17 18" key="1">
    <citation type="journal article" date="2015" name="Genome Announc.">
        <title>Expanding the biotechnology potential of lactobacilli through comparative genomics of 213 strains and associated genera.</title>
        <authorList>
            <person name="Sun Z."/>
            <person name="Harris H.M."/>
            <person name="McCann A."/>
            <person name="Guo C."/>
            <person name="Argimon S."/>
            <person name="Zhang W."/>
            <person name="Yang X."/>
            <person name="Jeffery I.B."/>
            <person name="Cooney J.C."/>
            <person name="Kagawa T.F."/>
            <person name="Liu W."/>
            <person name="Song Y."/>
            <person name="Salvetti E."/>
            <person name="Wrobel A."/>
            <person name="Rasinkangas P."/>
            <person name="Parkhill J."/>
            <person name="Rea M.C."/>
            <person name="O'Sullivan O."/>
            <person name="Ritari J."/>
            <person name="Douillard F.P."/>
            <person name="Paul Ross R."/>
            <person name="Yang R."/>
            <person name="Briner A.E."/>
            <person name="Felis G.E."/>
            <person name="de Vos W.M."/>
            <person name="Barrangou R."/>
            <person name="Klaenhammer T.R."/>
            <person name="Caufield P.W."/>
            <person name="Cui Y."/>
            <person name="Zhang H."/>
            <person name="O'Toole P.W."/>
        </authorList>
    </citation>
    <scope>NUCLEOTIDE SEQUENCE [LARGE SCALE GENOMIC DNA]</scope>
    <source>
        <strain evidence="17 18">DSM 12744</strain>
    </source>
</reference>
<name>A0A0R1N3B6_9LACO</name>
<dbReference type="SUPFAM" id="SSF54184">
    <property type="entry name" value="Penicillin-binding protein 2x (pbp-2x), c-terminal domain"/>
    <property type="match status" value="2"/>
</dbReference>
<keyword evidence="18" id="KW-1185">Reference proteome</keyword>
<dbReference type="Gene3D" id="3.90.1310.10">
    <property type="entry name" value="Penicillin-binding protein 2a (Domain 2)"/>
    <property type="match status" value="1"/>
</dbReference>
<keyword evidence="8" id="KW-0573">Peptidoglycan synthesis</keyword>
<keyword evidence="13" id="KW-0961">Cell wall biogenesis/degradation</keyword>
<evidence type="ECO:0000256" key="9">
    <source>
        <dbReference type="ARBA" id="ARBA00022989"/>
    </source>
</evidence>
<dbReference type="Gene3D" id="3.40.710.10">
    <property type="entry name" value="DD-peptidase/beta-lactamase superfamily"/>
    <property type="match status" value="1"/>
</dbReference>
<evidence type="ECO:0000256" key="11">
    <source>
        <dbReference type="ARBA" id="ARBA00023251"/>
    </source>
</evidence>
<dbReference type="Pfam" id="PF03717">
    <property type="entry name" value="PBP_dimer"/>
    <property type="match status" value="1"/>
</dbReference>